<dbReference type="PROSITE" id="PS50137">
    <property type="entry name" value="DS_RBD"/>
    <property type="match status" value="1"/>
</dbReference>
<keyword evidence="15" id="KW-1185">Reference proteome</keyword>
<organism evidence="14 15">
    <name type="scientific">Patiriisocius marinistellae</name>
    <dbReference type="NCBI Taxonomy" id="2494560"/>
    <lineage>
        <taxon>Bacteria</taxon>
        <taxon>Pseudomonadati</taxon>
        <taxon>Bacteroidota</taxon>
        <taxon>Flavobacteriia</taxon>
        <taxon>Flavobacteriales</taxon>
        <taxon>Flavobacteriaceae</taxon>
        <taxon>Patiriisocius</taxon>
    </lineage>
</organism>
<feature type="binding site" evidence="11">
    <location>
        <position position="134"/>
    </location>
    <ligand>
        <name>Mg(2+)</name>
        <dbReference type="ChEBI" id="CHEBI:18420"/>
    </ligand>
</feature>
<comment type="cofactor">
    <cofactor evidence="11">
        <name>Mg(2+)</name>
        <dbReference type="ChEBI" id="CHEBI:18420"/>
    </cofactor>
</comment>
<dbReference type="GO" id="GO:0004525">
    <property type="term" value="F:ribonuclease III activity"/>
    <property type="evidence" value="ECO:0007669"/>
    <property type="project" value="UniProtKB-UniRule"/>
</dbReference>
<feature type="binding site" evidence="11">
    <location>
        <position position="131"/>
    </location>
    <ligand>
        <name>Mg(2+)</name>
        <dbReference type="ChEBI" id="CHEBI:18420"/>
    </ligand>
</feature>
<dbReference type="GO" id="GO:0006364">
    <property type="term" value="P:rRNA processing"/>
    <property type="evidence" value="ECO:0007669"/>
    <property type="project" value="UniProtKB-UniRule"/>
</dbReference>
<evidence type="ECO:0000256" key="3">
    <source>
        <dbReference type="ARBA" id="ARBA00022664"/>
    </source>
</evidence>
<evidence type="ECO:0000256" key="10">
    <source>
        <dbReference type="ARBA" id="ARBA00049596"/>
    </source>
</evidence>
<dbReference type="HAMAP" id="MF_00104">
    <property type="entry name" value="RNase_III"/>
    <property type="match status" value="1"/>
</dbReference>
<feature type="domain" description="DRBM" evidence="12">
    <location>
        <begin position="173"/>
        <end position="241"/>
    </location>
</feature>
<dbReference type="GO" id="GO:0008033">
    <property type="term" value="P:tRNA processing"/>
    <property type="evidence" value="ECO:0007669"/>
    <property type="project" value="UniProtKB-KW"/>
</dbReference>
<dbReference type="Proteomes" id="UP000326994">
    <property type="component" value="Unassembled WGS sequence"/>
</dbReference>
<dbReference type="CDD" id="cd10845">
    <property type="entry name" value="DSRM_RNAse_III_family"/>
    <property type="match status" value="1"/>
</dbReference>
<dbReference type="Pfam" id="PF14622">
    <property type="entry name" value="Ribonucleas_3_3"/>
    <property type="match status" value="1"/>
</dbReference>
<dbReference type="SMART" id="SM00358">
    <property type="entry name" value="DSRM"/>
    <property type="match status" value="1"/>
</dbReference>
<dbReference type="Gene3D" id="3.30.160.20">
    <property type="match status" value="1"/>
</dbReference>
<dbReference type="RefSeq" id="WP_151892905.1">
    <property type="nucleotide sequence ID" value="NZ_BKCF01000001.1"/>
</dbReference>
<keyword evidence="5 11" id="KW-0479">Metal-binding</keyword>
<dbReference type="SUPFAM" id="SSF69065">
    <property type="entry name" value="RNase III domain-like"/>
    <property type="match status" value="1"/>
</dbReference>
<keyword evidence="11" id="KW-0819">tRNA processing</keyword>
<evidence type="ECO:0000256" key="11">
    <source>
        <dbReference type="HAMAP-Rule" id="MF_00104"/>
    </source>
</evidence>
<evidence type="ECO:0000313" key="15">
    <source>
        <dbReference type="Proteomes" id="UP000326994"/>
    </source>
</evidence>
<dbReference type="PANTHER" id="PTHR14950">
    <property type="entry name" value="DICER-RELATED"/>
    <property type="match status" value="1"/>
</dbReference>
<dbReference type="AlphaFoldDB" id="A0A5J4FXT7"/>
<dbReference type="Pfam" id="PF00035">
    <property type="entry name" value="dsrm"/>
    <property type="match status" value="1"/>
</dbReference>
<comment type="function">
    <text evidence="10 11">Digests double-stranded RNA. Involved in the processing of primary rRNA transcript to yield the immediate precursors to the large and small rRNAs (23S and 16S). Processes some mRNAs, and tRNAs when they are encoded in the rRNA operon. Processes pre-crRNA and tracrRNA of type II CRISPR loci if present in the organism.</text>
</comment>
<sequence length="247" mass="28215">MASFKNIFNSRGNVTDGDFFLAIKKLLGFKPKNISIYEEAFTHRSTNEKSADGHAQNYERMEFLGDAMLSSVIAAHLYNEVPGGNEGYLTKMRSKVVSREHLNELGRDLELIKHLKTTIPVKQFGGNIHGNVFEALVGAIYLDRGYVYCEKFINKRVIKPYVDIKKLEGKVISYKSLFIEWCQKNKKQFKFAVYEDTGNDKLKHFAVKLHLDDAIVGKARATSKKKAEETAAKRAYYKLQEAINKDF</sequence>
<evidence type="ECO:0000256" key="9">
    <source>
        <dbReference type="ARBA" id="ARBA00022884"/>
    </source>
</evidence>
<dbReference type="InterPro" id="IPR011907">
    <property type="entry name" value="RNase_III"/>
</dbReference>
<comment type="catalytic activity">
    <reaction evidence="1 11">
        <text>Endonucleolytic cleavage to 5'-phosphomonoester.</text>
        <dbReference type="EC" id="3.1.26.3"/>
    </reaction>
</comment>
<proteinExistence type="inferred from homology"/>
<dbReference type="GO" id="GO:0006397">
    <property type="term" value="P:mRNA processing"/>
    <property type="evidence" value="ECO:0007669"/>
    <property type="project" value="UniProtKB-UniRule"/>
</dbReference>
<evidence type="ECO:0000256" key="7">
    <source>
        <dbReference type="ARBA" id="ARBA00022801"/>
    </source>
</evidence>
<evidence type="ECO:0000256" key="2">
    <source>
        <dbReference type="ARBA" id="ARBA00010183"/>
    </source>
</evidence>
<evidence type="ECO:0000313" key="14">
    <source>
        <dbReference type="EMBL" id="GEQ84966.1"/>
    </source>
</evidence>
<evidence type="ECO:0000256" key="1">
    <source>
        <dbReference type="ARBA" id="ARBA00000109"/>
    </source>
</evidence>
<dbReference type="EC" id="3.1.26.3" evidence="11"/>
<dbReference type="SMART" id="SM00535">
    <property type="entry name" value="RIBOc"/>
    <property type="match status" value="1"/>
</dbReference>
<accession>A0A5J4FXT7</accession>
<comment type="subunit">
    <text evidence="11">Homodimer.</text>
</comment>
<dbReference type="OrthoDB" id="9805026at2"/>
<name>A0A5J4FXT7_9FLAO</name>
<dbReference type="InterPro" id="IPR000999">
    <property type="entry name" value="RNase_III_dom"/>
</dbReference>
<evidence type="ECO:0000259" key="13">
    <source>
        <dbReference type="PROSITE" id="PS50142"/>
    </source>
</evidence>
<keyword evidence="9 11" id="KW-0694">RNA-binding</keyword>
<dbReference type="PANTHER" id="PTHR14950:SF37">
    <property type="entry name" value="ENDORIBONUCLEASE DICER"/>
    <property type="match status" value="1"/>
</dbReference>
<comment type="similarity">
    <text evidence="2">Belongs to the ribonuclease III family.</text>
</comment>
<dbReference type="GO" id="GO:0019843">
    <property type="term" value="F:rRNA binding"/>
    <property type="evidence" value="ECO:0007669"/>
    <property type="project" value="UniProtKB-KW"/>
</dbReference>
<dbReference type="GO" id="GO:0046872">
    <property type="term" value="F:metal ion binding"/>
    <property type="evidence" value="ECO:0007669"/>
    <property type="project" value="UniProtKB-KW"/>
</dbReference>
<keyword evidence="6 11" id="KW-0255">Endonuclease</keyword>
<evidence type="ECO:0000256" key="5">
    <source>
        <dbReference type="ARBA" id="ARBA00022723"/>
    </source>
</evidence>
<dbReference type="GO" id="GO:0005737">
    <property type="term" value="C:cytoplasm"/>
    <property type="evidence" value="ECO:0007669"/>
    <property type="project" value="UniProtKB-SubCell"/>
</dbReference>
<dbReference type="SUPFAM" id="SSF54768">
    <property type="entry name" value="dsRNA-binding domain-like"/>
    <property type="match status" value="1"/>
</dbReference>
<dbReference type="PROSITE" id="PS00517">
    <property type="entry name" value="RNASE_3_1"/>
    <property type="match status" value="1"/>
</dbReference>
<feature type="active site" evidence="11">
    <location>
        <position position="134"/>
    </location>
</feature>
<keyword evidence="3 11" id="KW-0507">mRNA processing</keyword>
<dbReference type="NCBIfam" id="TIGR02191">
    <property type="entry name" value="RNaseIII"/>
    <property type="match status" value="1"/>
</dbReference>
<feature type="domain" description="RNase III" evidence="13">
    <location>
        <begin position="20"/>
        <end position="145"/>
    </location>
</feature>
<feature type="active site" evidence="11">
    <location>
        <position position="66"/>
    </location>
</feature>
<gene>
    <name evidence="11 14" type="primary">rnc</name>
    <name evidence="14" type="ORF">ULMS_04740</name>
</gene>
<dbReference type="InterPro" id="IPR014720">
    <property type="entry name" value="dsRBD_dom"/>
</dbReference>
<evidence type="ECO:0000256" key="4">
    <source>
        <dbReference type="ARBA" id="ARBA00022722"/>
    </source>
</evidence>
<keyword evidence="11" id="KW-0699">rRNA-binding</keyword>
<dbReference type="CDD" id="cd00593">
    <property type="entry name" value="RIBOc"/>
    <property type="match status" value="1"/>
</dbReference>
<evidence type="ECO:0000259" key="12">
    <source>
        <dbReference type="PROSITE" id="PS50137"/>
    </source>
</evidence>
<comment type="caution">
    <text evidence="14">The sequence shown here is derived from an EMBL/GenBank/DDBJ whole genome shotgun (WGS) entry which is preliminary data.</text>
</comment>
<evidence type="ECO:0000256" key="6">
    <source>
        <dbReference type="ARBA" id="ARBA00022759"/>
    </source>
</evidence>
<keyword evidence="7 11" id="KW-0378">Hydrolase</keyword>
<keyword evidence="4 11" id="KW-0540">Nuclease</keyword>
<comment type="subcellular location">
    <subcellularLocation>
        <location evidence="11">Cytoplasm</location>
    </subcellularLocation>
</comment>
<keyword evidence="8 11" id="KW-0460">Magnesium</keyword>
<protein>
    <recommendedName>
        <fullName evidence="11">Ribonuclease 3</fullName>
        <ecNumber evidence="11">3.1.26.3</ecNumber>
    </recommendedName>
    <alternativeName>
        <fullName evidence="11">Ribonuclease III</fullName>
        <shortName evidence="11">RNase III</shortName>
    </alternativeName>
</protein>
<dbReference type="Gene3D" id="1.10.1520.10">
    <property type="entry name" value="Ribonuclease III domain"/>
    <property type="match status" value="1"/>
</dbReference>
<keyword evidence="11" id="KW-0963">Cytoplasm</keyword>
<keyword evidence="11" id="KW-0698">rRNA processing</keyword>
<feature type="binding site" evidence="11">
    <location>
        <position position="62"/>
    </location>
    <ligand>
        <name>Mg(2+)</name>
        <dbReference type="ChEBI" id="CHEBI:18420"/>
    </ligand>
</feature>
<dbReference type="InterPro" id="IPR036389">
    <property type="entry name" value="RNase_III_sf"/>
</dbReference>
<dbReference type="PROSITE" id="PS50142">
    <property type="entry name" value="RNASE_3_2"/>
    <property type="match status" value="1"/>
</dbReference>
<evidence type="ECO:0000256" key="8">
    <source>
        <dbReference type="ARBA" id="ARBA00022842"/>
    </source>
</evidence>
<dbReference type="EMBL" id="BKCF01000001">
    <property type="protein sequence ID" value="GEQ84966.1"/>
    <property type="molecule type" value="Genomic_DNA"/>
</dbReference>
<reference evidence="14 15" key="1">
    <citation type="submission" date="2019-08" db="EMBL/GenBank/DDBJ databases">
        <title>Ulvibacter marinistellae sp. nov., isolated from a starfish, Patiria pectinifera.</title>
        <authorList>
            <person name="Kawano K."/>
            <person name="Ushijima N."/>
            <person name="Kihara M."/>
            <person name="Itoh H."/>
        </authorList>
    </citation>
    <scope>NUCLEOTIDE SEQUENCE [LARGE SCALE GENOMIC DNA]</scope>
    <source>
        <strain evidence="14 15">KK4</strain>
    </source>
</reference>